<dbReference type="RefSeq" id="WP_182968247.1">
    <property type="nucleotide sequence ID" value="NZ_BAABGC010000067.1"/>
</dbReference>
<dbReference type="Proteomes" id="UP000525623">
    <property type="component" value="Unassembled WGS sequence"/>
</dbReference>
<comment type="caution">
    <text evidence="1">The sequence shown here is derived from an EMBL/GenBank/DDBJ whole genome shotgun (WGS) entry which is preliminary data.</text>
</comment>
<evidence type="ECO:0000313" key="1">
    <source>
        <dbReference type="EMBL" id="MBB2180518.1"/>
    </source>
</evidence>
<dbReference type="AlphaFoldDB" id="A0A7W4JFY1"/>
<organism evidence="1 2">
    <name type="scientific">Gluconacetobacter tumulicola</name>
    <dbReference type="NCBI Taxonomy" id="1017177"/>
    <lineage>
        <taxon>Bacteria</taxon>
        <taxon>Pseudomonadati</taxon>
        <taxon>Pseudomonadota</taxon>
        <taxon>Alphaproteobacteria</taxon>
        <taxon>Acetobacterales</taxon>
        <taxon>Acetobacteraceae</taxon>
        <taxon>Gluconacetobacter</taxon>
    </lineage>
</organism>
<protein>
    <submittedName>
        <fullName evidence="1">Uncharacterized protein</fullName>
    </submittedName>
</protein>
<accession>A0A7W4JFY1</accession>
<reference evidence="1 2" key="1">
    <citation type="submission" date="2020-04" db="EMBL/GenBank/DDBJ databases">
        <title>Description of novel Gluconacetobacter.</title>
        <authorList>
            <person name="Sombolestani A."/>
        </authorList>
    </citation>
    <scope>NUCLEOTIDE SEQUENCE [LARGE SCALE GENOMIC DNA]</scope>
    <source>
        <strain evidence="1 2">LMG 27725</strain>
    </source>
</reference>
<name>A0A7W4JFY1_9PROT</name>
<evidence type="ECO:0000313" key="2">
    <source>
        <dbReference type="Proteomes" id="UP000525623"/>
    </source>
</evidence>
<sequence length="62" mass="6477">MDILTMARAMGAARAELSRQSAEGPDAPTIGFDGWPTDVTLEGHFDIEALVKAILSGVAAHP</sequence>
<proteinExistence type="predicted"/>
<gene>
    <name evidence="1" type="ORF">HLH29_15360</name>
</gene>
<keyword evidence="2" id="KW-1185">Reference proteome</keyword>
<dbReference type="EMBL" id="JABEQL010000025">
    <property type="protein sequence ID" value="MBB2180518.1"/>
    <property type="molecule type" value="Genomic_DNA"/>
</dbReference>